<evidence type="ECO:0000313" key="3">
    <source>
        <dbReference type="Proteomes" id="UP001175228"/>
    </source>
</evidence>
<dbReference type="Proteomes" id="UP001175228">
    <property type="component" value="Unassembled WGS sequence"/>
</dbReference>
<evidence type="ECO:0000313" key="2">
    <source>
        <dbReference type="EMBL" id="KAK0491770.1"/>
    </source>
</evidence>
<accession>A0AA39PWC3</accession>
<gene>
    <name evidence="2" type="ORF">EDD18DRAFT_1416072</name>
</gene>
<keyword evidence="3" id="KW-1185">Reference proteome</keyword>
<keyword evidence="1" id="KW-0175">Coiled coil</keyword>
<comment type="caution">
    <text evidence="2">The sequence shown here is derived from an EMBL/GenBank/DDBJ whole genome shotgun (WGS) entry which is preliminary data.</text>
</comment>
<evidence type="ECO:0008006" key="4">
    <source>
        <dbReference type="Google" id="ProtNLM"/>
    </source>
</evidence>
<sequence length="257" mass="29041">MSASARCLKCGFKQQGYSPSFHGPDLAASRFDELLESNNPPLQAEHAHLEKVIGEGHDFLSSLKERITQTRAVLEELSDEEKRVERLVESCKKIIHPIRSVPEDIIRDIFLTCLSTNEREIKDSLDGKSPPLVLSKVCRNWRSVAVSTSHLWSSLSLHFDQYRDAKACLHLLQIYLLRSGTQDIVLSLHSTEALSNNHVLPVLLSSAPRWVDIRIFIPFLSLHDFSAVRGTLYCLNRLCGVYRRSIDLTRPAVGTQI</sequence>
<dbReference type="AlphaFoldDB" id="A0AA39PWC3"/>
<protein>
    <recommendedName>
        <fullName evidence="4">F-box domain-containing protein</fullName>
    </recommendedName>
</protein>
<proteinExistence type="predicted"/>
<reference evidence="2" key="1">
    <citation type="submission" date="2023-06" db="EMBL/GenBank/DDBJ databases">
        <authorList>
            <consortium name="Lawrence Berkeley National Laboratory"/>
            <person name="Ahrendt S."/>
            <person name="Sahu N."/>
            <person name="Indic B."/>
            <person name="Wong-Bajracharya J."/>
            <person name="Merenyi Z."/>
            <person name="Ke H.-M."/>
            <person name="Monk M."/>
            <person name="Kocsube S."/>
            <person name="Drula E."/>
            <person name="Lipzen A."/>
            <person name="Balint B."/>
            <person name="Henrissat B."/>
            <person name="Andreopoulos B."/>
            <person name="Martin F.M."/>
            <person name="Harder C.B."/>
            <person name="Rigling D."/>
            <person name="Ford K.L."/>
            <person name="Foster G.D."/>
            <person name="Pangilinan J."/>
            <person name="Papanicolaou A."/>
            <person name="Barry K."/>
            <person name="LaButti K."/>
            <person name="Viragh M."/>
            <person name="Koriabine M."/>
            <person name="Yan M."/>
            <person name="Riley R."/>
            <person name="Champramary S."/>
            <person name="Plett K.L."/>
            <person name="Tsai I.J."/>
            <person name="Slot J."/>
            <person name="Sipos G."/>
            <person name="Plett J."/>
            <person name="Nagy L.G."/>
            <person name="Grigoriev I.V."/>
        </authorList>
    </citation>
    <scope>NUCLEOTIDE SEQUENCE</scope>
    <source>
        <strain evidence="2">HWK02</strain>
    </source>
</reference>
<organism evidence="2 3">
    <name type="scientific">Armillaria luteobubalina</name>
    <dbReference type="NCBI Taxonomy" id="153913"/>
    <lineage>
        <taxon>Eukaryota</taxon>
        <taxon>Fungi</taxon>
        <taxon>Dikarya</taxon>
        <taxon>Basidiomycota</taxon>
        <taxon>Agaricomycotina</taxon>
        <taxon>Agaricomycetes</taxon>
        <taxon>Agaricomycetidae</taxon>
        <taxon>Agaricales</taxon>
        <taxon>Marasmiineae</taxon>
        <taxon>Physalacriaceae</taxon>
        <taxon>Armillaria</taxon>
    </lineage>
</organism>
<evidence type="ECO:0000256" key="1">
    <source>
        <dbReference type="SAM" id="Coils"/>
    </source>
</evidence>
<feature type="coiled-coil region" evidence="1">
    <location>
        <begin position="60"/>
        <end position="94"/>
    </location>
</feature>
<dbReference type="EMBL" id="JAUEPU010000033">
    <property type="protein sequence ID" value="KAK0491770.1"/>
    <property type="molecule type" value="Genomic_DNA"/>
</dbReference>
<name>A0AA39PWC3_9AGAR</name>